<sequence>MTDVVNANLLSQNALARAAARRAVKQRTLTEIKSLARTHTSVAMKALVQIAGNKDAPAHARVAAATAILDRGWGRPLQTITSEDGKPLEFVHRIERVIVHPGDNVTMEAQIEESVQRVPISVLGSLGAICDSEAIYEERWLHLQEQP</sequence>
<proteinExistence type="predicted"/>
<dbReference type="RefSeq" id="WP_208610706.1">
    <property type="nucleotide sequence ID" value="NZ_FMAI01000023.1"/>
</dbReference>
<dbReference type="Proteomes" id="UP000199184">
    <property type="component" value="Unassembled WGS sequence"/>
</dbReference>
<organism evidence="1 2">
    <name type="scientific">Bradyrhizobium shewense</name>
    <dbReference type="NCBI Taxonomy" id="1761772"/>
    <lineage>
        <taxon>Bacteria</taxon>
        <taxon>Pseudomonadati</taxon>
        <taxon>Pseudomonadota</taxon>
        <taxon>Alphaproteobacteria</taxon>
        <taxon>Hyphomicrobiales</taxon>
        <taxon>Nitrobacteraceae</taxon>
        <taxon>Bradyrhizobium</taxon>
    </lineage>
</organism>
<reference evidence="2" key="1">
    <citation type="submission" date="2016-08" db="EMBL/GenBank/DDBJ databases">
        <authorList>
            <person name="Varghese N."/>
            <person name="Submissions Spin"/>
        </authorList>
    </citation>
    <scope>NUCLEOTIDE SEQUENCE [LARGE SCALE GENOMIC DNA]</scope>
    <source>
        <strain evidence="2">ERR11</strain>
    </source>
</reference>
<keyword evidence="2" id="KW-1185">Reference proteome</keyword>
<dbReference type="EMBL" id="FMAI01000023">
    <property type="protein sequence ID" value="SCB54052.1"/>
    <property type="molecule type" value="Genomic_DNA"/>
</dbReference>
<accession>A0A1C3XP40</accession>
<name>A0A1C3XP40_9BRAD</name>
<evidence type="ECO:0000313" key="1">
    <source>
        <dbReference type="EMBL" id="SCB54052.1"/>
    </source>
</evidence>
<dbReference type="AlphaFoldDB" id="A0A1C3XP40"/>
<protein>
    <submittedName>
        <fullName evidence="1">Uncharacterized protein</fullName>
    </submittedName>
</protein>
<gene>
    <name evidence="1" type="ORF">GA0061098_10237</name>
</gene>
<evidence type="ECO:0000313" key="2">
    <source>
        <dbReference type="Proteomes" id="UP000199184"/>
    </source>
</evidence>